<evidence type="ECO:0000313" key="2">
    <source>
        <dbReference type="EMBL" id="TCS98578.1"/>
    </source>
</evidence>
<proteinExistence type="predicted"/>
<keyword evidence="3" id="KW-1185">Reference proteome</keyword>
<gene>
    <name evidence="2" type="ORF">EDC64_1432</name>
</gene>
<feature type="region of interest" description="Disordered" evidence="1">
    <location>
        <begin position="1"/>
        <end position="77"/>
    </location>
</feature>
<feature type="region of interest" description="Disordered" evidence="1">
    <location>
        <begin position="92"/>
        <end position="124"/>
    </location>
</feature>
<evidence type="ECO:0000313" key="3">
    <source>
        <dbReference type="Proteomes" id="UP000294664"/>
    </source>
</evidence>
<evidence type="ECO:0000256" key="1">
    <source>
        <dbReference type="SAM" id="MobiDB-lite"/>
    </source>
</evidence>
<organism evidence="2 3">
    <name type="scientific">Aquabacter spiritensis</name>
    <dbReference type="NCBI Taxonomy" id="933073"/>
    <lineage>
        <taxon>Bacteria</taxon>
        <taxon>Pseudomonadati</taxon>
        <taxon>Pseudomonadota</taxon>
        <taxon>Alphaproteobacteria</taxon>
        <taxon>Hyphomicrobiales</taxon>
        <taxon>Xanthobacteraceae</taxon>
        <taxon>Aquabacter</taxon>
    </lineage>
</organism>
<accession>A0A4R3LGG5</accession>
<dbReference type="Proteomes" id="UP000294664">
    <property type="component" value="Unassembled WGS sequence"/>
</dbReference>
<sequence length="213" mass="22264">GGSGKSDAGRGDGASAEDAGGPQALRPAQADAGAGVRHHQIRARVPSVFDARTATGARRVEPRAQVSPHLRDPEGSGECRVLADELCVSASKLGSRSVSDRPPPPLRRTRLLGGGAASRSAKPRPMVERAIPVISETAASPPLPAARASLAANTRRPRSSRFEPSAFHRCSMPARSIMPTRLSCLAAIENQARLSHTAAGARNRRFGYPCGCP</sequence>
<dbReference type="EMBL" id="SMAI01000043">
    <property type="protein sequence ID" value="TCS98578.1"/>
    <property type="molecule type" value="Genomic_DNA"/>
</dbReference>
<name>A0A4R3LGG5_9HYPH</name>
<dbReference type="AlphaFoldDB" id="A0A4R3LGG5"/>
<protein>
    <submittedName>
        <fullName evidence="2">Uncharacterized protein</fullName>
    </submittedName>
</protein>
<feature type="non-terminal residue" evidence="2">
    <location>
        <position position="1"/>
    </location>
</feature>
<reference evidence="2 3" key="1">
    <citation type="submission" date="2019-03" db="EMBL/GenBank/DDBJ databases">
        <title>Genomic Encyclopedia of Type Strains, Phase IV (KMG-IV): sequencing the most valuable type-strain genomes for metagenomic binning, comparative biology and taxonomic classification.</title>
        <authorList>
            <person name="Goeker M."/>
        </authorList>
    </citation>
    <scope>NUCLEOTIDE SEQUENCE [LARGE SCALE GENOMIC DNA]</scope>
    <source>
        <strain evidence="2 3">DSM 9035</strain>
    </source>
</reference>
<comment type="caution">
    <text evidence="2">The sequence shown here is derived from an EMBL/GenBank/DDBJ whole genome shotgun (WGS) entry which is preliminary data.</text>
</comment>